<evidence type="ECO:0000256" key="7">
    <source>
        <dbReference type="SAM" id="Phobius"/>
    </source>
</evidence>
<evidence type="ECO:0000256" key="1">
    <source>
        <dbReference type="ARBA" id="ARBA00004651"/>
    </source>
</evidence>
<dbReference type="InterPro" id="IPR011014">
    <property type="entry name" value="MscS_channel_TM-2"/>
</dbReference>
<evidence type="ECO:0000259" key="9">
    <source>
        <dbReference type="Pfam" id="PF21082"/>
    </source>
</evidence>
<keyword evidence="4 7" id="KW-0812">Transmembrane</keyword>
<dbReference type="InterPro" id="IPR011066">
    <property type="entry name" value="MscS_channel_C_sf"/>
</dbReference>
<dbReference type="GO" id="GO:0005886">
    <property type="term" value="C:plasma membrane"/>
    <property type="evidence" value="ECO:0007669"/>
    <property type="project" value="UniProtKB-SubCell"/>
</dbReference>
<dbReference type="InterPro" id="IPR049278">
    <property type="entry name" value="MS_channel_C"/>
</dbReference>
<dbReference type="Pfam" id="PF21082">
    <property type="entry name" value="MS_channel_3rd"/>
    <property type="match status" value="1"/>
</dbReference>
<evidence type="ECO:0000256" key="2">
    <source>
        <dbReference type="ARBA" id="ARBA00008017"/>
    </source>
</evidence>
<dbReference type="SUPFAM" id="SSF82689">
    <property type="entry name" value="Mechanosensitive channel protein MscS (YggB), C-terminal domain"/>
    <property type="match status" value="1"/>
</dbReference>
<organism evidence="10">
    <name type="scientific">bioreactor metagenome</name>
    <dbReference type="NCBI Taxonomy" id="1076179"/>
    <lineage>
        <taxon>unclassified sequences</taxon>
        <taxon>metagenomes</taxon>
        <taxon>ecological metagenomes</taxon>
    </lineage>
</organism>
<name>A0A645CFC6_9ZZZZ</name>
<evidence type="ECO:0000256" key="5">
    <source>
        <dbReference type="ARBA" id="ARBA00022989"/>
    </source>
</evidence>
<dbReference type="PANTHER" id="PTHR30221">
    <property type="entry name" value="SMALL-CONDUCTANCE MECHANOSENSITIVE CHANNEL"/>
    <property type="match status" value="1"/>
</dbReference>
<dbReference type="PANTHER" id="PTHR30221:SF1">
    <property type="entry name" value="SMALL-CONDUCTANCE MECHANOSENSITIVE CHANNEL"/>
    <property type="match status" value="1"/>
</dbReference>
<dbReference type="SUPFAM" id="SSF50182">
    <property type="entry name" value="Sm-like ribonucleoproteins"/>
    <property type="match status" value="1"/>
</dbReference>
<reference evidence="10" key="1">
    <citation type="submission" date="2019-08" db="EMBL/GenBank/DDBJ databases">
        <authorList>
            <person name="Kucharzyk K."/>
            <person name="Murdoch R.W."/>
            <person name="Higgins S."/>
            <person name="Loffler F."/>
        </authorList>
    </citation>
    <scope>NUCLEOTIDE SEQUENCE</scope>
</reference>
<feature type="transmembrane region" description="Helical" evidence="7">
    <location>
        <begin position="12"/>
        <end position="36"/>
    </location>
</feature>
<dbReference type="GO" id="GO:0008381">
    <property type="term" value="F:mechanosensitive monoatomic ion channel activity"/>
    <property type="evidence" value="ECO:0007669"/>
    <property type="project" value="InterPro"/>
</dbReference>
<comment type="subcellular location">
    <subcellularLocation>
        <location evidence="1">Cell membrane</location>
        <topology evidence="1">Multi-pass membrane protein</topology>
    </subcellularLocation>
</comment>
<evidence type="ECO:0000256" key="4">
    <source>
        <dbReference type="ARBA" id="ARBA00022692"/>
    </source>
</evidence>
<evidence type="ECO:0000256" key="6">
    <source>
        <dbReference type="ARBA" id="ARBA00023136"/>
    </source>
</evidence>
<sequence>MRKYLLMGVKLVLYIITAIIVADTLGINSSSFVALLSVASLGVTLAAEDILGNVAGGLVLLSSRPFTLGDFIETDGVSGTVEEMALNHTKLVTLEGLTVMIPNRKLSSEKLTNYTALGRRRICQKVNAPYSASIDTVKAACRAALERTEGMLADPAPSVYLTECRPSAMEYSVYCWAATADFWTVYLTLGENLRRVFEEQGIEMAYDHLNVHILDGKNA</sequence>
<accession>A0A645CFC6</accession>
<evidence type="ECO:0000313" key="10">
    <source>
        <dbReference type="EMBL" id="MPM75605.1"/>
    </source>
</evidence>
<dbReference type="Gene3D" id="3.30.70.100">
    <property type="match status" value="1"/>
</dbReference>
<dbReference type="InterPro" id="IPR023408">
    <property type="entry name" value="MscS_beta-dom_sf"/>
</dbReference>
<feature type="domain" description="Mechanosensitive ion channel MscS C-terminal" evidence="9">
    <location>
        <begin position="126"/>
        <end position="204"/>
    </location>
</feature>
<dbReference type="Gene3D" id="1.10.287.1260">
    <property type="match status" value="1"/>
</dbReference>
<keyword evidence="5 7" id="KW-1133">Transmembrane helix</keyword>
<gene>
    <name evidence="10" type="primary">mscS_24</name>
    <name evidence="10" type="ORF">SDC9_122599</name>
</gene>
<dbReference type="AlphaFoldDB" id="A0A645CFC6"/>
<dbReference type="InterPro" id="IPR006685">
    <property type="entry name" value="MscS_channel_2nd"/>
</dbReference>
<dbReference type="InterPro" id="IPR010920">
    <property type="entry name" value="LSM_dom_sf"/>
</dbReference>
<comment type="caution">
    <text evidence="10">The sequence shown here is derived from an EMBL/GenBank/DDBJ whole genome shotgun (WGS) entry which is preliminary data.</text>
</comment>
<keyword evidence="3" id="KW-1003">Cell membrane</keyword>
<dbReference type="InterPro" id="IPR045275">
    <property type="entry name" value="MscS_archaea/bacteria_type"/>
</dbReference>
<dbReference type="EMBL" id="VSSQ01026738">
    <property type="protein sequence ID" value="MPM75605.1"/>
    <property type="molecule type" value="Genomic_DNA"/>
</dbReference>
<evidence type="ECO:0000256" key="3">
    <source>
        <dbReference type="ARBA" id="ARBA00022475"/>
    </source>
</evidence>
<keyword evidence="6 7" id="KW-0472">Membrane</keyword>
<feature type="domain" description="Mechanosensitive ion channel MscS" evidence="8">
    <location>
        <begin position="49"/>
        <end position="115"/>
    </location>
</feature>
<comment type="similarity">
    <text evidence="2">Belongs to the MscS (TC 1.A.23) family.</text>
</comment>
<dbReference type="SUPFAM" id="SSF82861">
    <property type="entry name" value="Mechanosensitive channel protein MscS (YggB), transmembrane region"/>
    <property type="match status" value="1"/>
</dbReference>
<dbReference type="Pfam" id="PF00924">
    <property type="entry name" value="MS_channel_2nd"/>
    <property type="match status" value="1"/>
</dbReference>
<evidence type="ECO:0000259" key="8">
    <source>
        <dbReference type="Pfam" id="PF00924"/>
    </source>
</evidence>
<proteinExistence type="inferred from homology"/>
<dbReference type="Gene3D" id="2.30.30.60">
    <property type="match status" value="1"/>
</dbReference>
<protein>
    <submittedName>
        <fullName evidence="10">Small-conductance mechanosensitive channel</fullName>
    </submittedName>
</protein>